<comment type="function">
    <text evidence="10">Involved in targeting and insertion of nascent membrane proteins into the cytoplasmic membrane. Binds to the hydrophobic signal sequence of the ribosome-nascent chain (RNC) as it emerges from the ribosomes. The SRP-RNC complex is then targeted to the cytoplasmic membrane where it interacts with the SRP receptor FtsY.</text>
</comment>
<dbReference type="GO" id="GO:0005525">
    <property type="term" value="F:GTP binding"/>
    <property type="evidence" value="ECO:0007669"/>
    <property type="project" value="UniProtKB-UniRule"/>
</dbReference>
<comment type="domain">
    <text evidence="10">Composed of three domains: the N-terminal N domain, which is responsible for interactions with the ribosome, the central G domain, which binds GTP, and the C-terminal M domain, which binds the RNA and the signal sequence of the RNC.</text>
</comment>
<feature type="binding site" evidence="10">
    <location>
        <begin position="247"/>
        <end position="250"/>
    </location>
    <ligand>
        <name>GTP</name>
        <dbReference type="ChEBI" id="CHEBI:37565"/>
    </ligand>
</feature>
<dbReference type="SUPFAM" id="SSF52540">
    <property type="entry name" value="P-loop containing nucleoside triphosphate hydrolases"/>
    <property type="match status" value="1"/>
</dbReference>
<protein>
    <recommendedName>
        <fullName evidence="10">Signal recognition particle 54 kDa protein</fullName>
        <shortName evidence="10">SRP54</shortName>
        <ecNumber evidence="10">3.6.5.4</ecNumber>
    </recommendedName>
</protein>
<feature type="binding site" evidence="10">
    <location>
        <begin position="105"/>
        <end position="112"/>
    </location>
    <ligand>
        <name>GTP</name>
        <dbReference type="ChEBI" id="CHEBI:37565"/>
    </ligand>
</feature>
<feature type="domain" description="SRP54-type proteins GTP-binding" evidence="12">
    <location>
        <begin position="98"/>
        <end position="295"/>
    </location>
</feature>
<reference evidence="14 15" key="1">
    <citation type="submission" date="2015-11" db="EMBL/GenBank/DDBJ databases">
        <title>Genome sequence of Pyrodictium occultum PL-19, a marine hyperthermophilic archaeon isolated from Volcano, Italy.</title>
        <authorList>
            <person name="Utturkar S."/>
            <person name="Huber H."/>
            <person name="Leptihn S."/>
            <person name="Brown S."/>
            <person name="Stetter K.O."/>
            <person name="Podar M."/>
        </authorList>
    </citation>
    <scope>NUCLEOTIDE SEQUENCE [LARGE SCALE GENOMIC DNA]</scope>
    <source>
        <strain evidence="14 15">PL-19</strain>
    </source>
</reference>
<dbReference type="HAMAP" id="MF_00306">
    <property type="entry name" value="SRP54"/>
    <property type="match status" value="1"/>
</dbReference>
<keyword evidence="5 10" id="KW-0694">RNA-binding</keyword>
<organism evidence="14 15">
    <name type="scientific">Pyrodictium occultum</name>
    <dbReference type="NCBI Taxonomy" id="2309"/>
    <lineage>
        <taxon>Archaea</taxon>
        <taxon>Thermoproteota</taxon>
        <taxon>Thermoprotei</taxon>
        <taxon>Desulfurococcales</taxon>
        <taxon>Pyrodictiaceae</taxon>
        <taxon>Pyrodictium</taxon>
    </lineage>
</organism>
<dbReference type="InterPro" id="IPR013822">
    <property type="entry name" value="Signal_recog_particl_SRP54_hlx"/>
</dbReference>
<dbReference type="RefSeq" id="WP_058370416.1">
    <property type="nucleotide sequence ID" value="NZ_LNTB01000001.1"/>
</dbReference>
<comment type="subcellular location">
    <subcellularLocation>
        <location evidence="10">Cytoplasm</location>
    </subcellularLocation>
    <text evidence="10">The SRP-RNC complex is targeted to the cytoplasmic membrane.</text>
</comment>
<evidence type="ECO:0000256" key="4">
    <source>
        <dbReference type="ARBA" id="ARBA00022801"/>
    </source>
</evidence>
<keyword evidence="2 10" id="KW-0963">Cytoplasm</keyword>
<evidence type="ECO:0000313" key="15">
    <source>
        <dbReference type="Proteomes" id="UP000053352"/>
    </source>
</evidence>
<dbReference type="InterPro" id="IPR003593">
    <property type="entry name" value="AAA+_ATPase"/>
</dbReference>
<dbReference type="GO" id="GO:0048500">
    <property type="term" value="C:signal recognition particle"/>
    <property type="evidence" value="ECO:0007669"/>
    <property type="project" value="UniProtKB-UniRule"/>
</dbReference>
<dbReference type="SMART" id="SM00962">
    <property type="entry name" value="SRP54"/>
    <property type="match status" value="1"/>
</dbReference>
<dbReference type="InterPro" id="IPR000897">
    <property type="entry name" value="SRP54_GTPase_dom"/>
</dbReference>
<dbReference type="GO" id="GO:0008312">
    <property type="term" value="F:7S RNA binding"/>
    <property type="evidence" value="ECO:0007669"/>
    <property type="project" value="UniProtKB-UniRule"/>
</dbReference>
<dbReference type="InterPro" id="IPR027417">
    <property type="entry name" value="P-loop_NTPase"/>
</dbReference>
<dbReference type="InterPro" id="IPR042101">
    <property type="entry name" value="SRP54_N_sf"/>
</dbReference>
<dbReference type="Pfam" id="PF02978">
    <property type="entry name" value="SRP_SPB"/>
    <property type="match status" value="1"/>
</dbReference>
<dbReference type="PANTHER" id="PTHR11564">
    <property type="entry name" value="SIGNAL RECOGNITION PARTICLE 54K PROTEIN SRP54"/>
    <property type="match status" value="1"/>
</dbReference>
<comment type="similarity">
    <text evidence="1 10">Belongs to the GTP-binding SRP family. SRP54 subfamily.</text>
</comment>
<evidence type="ECO:0000256" key="6">
    <source>
        <dbReference type="ARBA" id="ARBA00023134"/>
    </source>
</evidence>
<comment type="catalytic activity">
    <reaction evidence="10">
        <text>GTP + H2O = GDP + phosphate + H(+)</text>
        <dbReference type="Rhea" id="RHEA:19669"/>
        <dbReference type="ChEBI" id="CHEBI:15377"/>
        <dbReference type="ChEBI" id="CHEBI:15378"/>
        <dbReference type="ChEBI" id="CHEBI:37565"/>
        <dbReference type="ChEBI" id="CHEBI:43474"/>
        <dbReference type="ChEBI" id="CHEBI:58189"/>
        <dbReference type="EC" id="3.6.5.4"/>
    </reaction>
</comment>
<dbReference type="InterPro" id="IPR036225">
    <property type="entry name" value="SRP/SRP_N"/>
</dbReference>
<dbReference type="AlphaFoldDB" id="A0A0V8RUJ7"/>
<dbReference type="Pfam" id="PF02881">
    <property type="entry name" value="SRP54_N"/>
    <property type="match status" value="1"/>
</dbReference>
<dbReference type="InterPro" id="IPR022941">
    <property type="entry name" value="SRP54"/>
</dbReference>
<dbReference type="Proteomes" id="UP000053352">
    <property type="component" value="Unassembled WGS sequence"/>
</dbReference>
<accession>A0A0V8RUJ7</accession>
<keyword evidence="15" id="KW-1185">Reference proteome</keyword>
<dbReference type="SMART" id="SM00382">
    <property type="entry name" value="AAA"/>
    <property type="match status" value="1"/>
</dbReference>
<dbReference type="SUPFAM" id="SSF47446">
    <property type="entry name" value="Signal peptide-binding domain"/>
    <property type="match status" value="1"/>
</dbReference>
<evidence type="ECO:0000256" key="5">
    <source>
        <dbReference type="ARBA" id="ARBA00022884"/>
    </source>
</evidence>
<evidence type="ECO:0000256" key="1">
    <source>
        <dbReference type="ARBA" id="ARBA00005450"/>
    </source>
</evidence>
<dbReference type="SUPFAM" id="SSF47364">
    <property type="entry name" value="Domain of the SRP/SRP receptor G-proteins"/>
    <property type="match status" value="1"/>
</dbReference>
<feature type="binding site" evidence="10">
    <location>
        <begin position="187"/>
        <end position="191"/>
    </location>
    <ligand>
        <name>GTP</name>
        <dbReference type="ChEBI" id="CHEBI:37565"/>
    </ligand>
</feature>
<comment type="subunit">
    <text evidence="9 10">Part of the signal recognition particle protein translocation system, which is composed of SRP and FtsY. Archaeal SRP consists of a 7S RNA molecule of 300 nucleotides and two protein subunits: SRP54 and SRP19.</text>
</comment>
<dbReference type="GO" id="GO:0006614">
    <property type="term" value="P:SRP-dependent cotranslational protein targeting to membrane"/>
    <property type="evidence" value="ECO:0007669"/>
    <property type="project" value="InterPro"/>
</dbReference>
<dbReference type="FunFam" id="3.40.50.300:FF:000022">
    <property type="entry name" value="Signal recognition particle 54 kDa subunit"/>
    <property type="match status" value="1"/>
</dbReference>
<name>A0A0V8RUJ7_PYROC</name>
<feature type="domain" description="AAA+ ATPase" evidence="11">
    <location>
        <begin position="97"/>
        <end position="300"/>
    </location>
</feature>
<dbReference type="Pfam" id="PF00448">
    <property type="entry name" value="SRP54"/>
    <property type="match status" value="1"/>
</dbReference>
<dbReference type="OrthoDB" id="52849at2157"/>
<evidence type="ECO:0000256" key="9">
    <source>
        <dbReference type="ARBA" id="ARBA00064051"/>
    </source>
</evidence>
<dbReference type="InterPro" id="IPR036891">
    <property type="entry name" value="Signal_recog_part_SRP54_M_sf"/>
</dbReference>
<feature type="domain" description="Signal recognition particle SRP54 helical bundle" evidence="13">
    <location>
        <begin position="1"/>
        <end position="84"/>
    </location>
</feature>
<dbReference type="Gene3D" id="3.40.50.300">
    <property type="entry name" value="P-loop containing nucleotide triphosphate hydrolases"/>
    <property type="match status" value="1"/>
</dbReference>
<evidence type="ECO:0000256" key="2">
    <source>
        <dbReference type="ARBA" id="ARBA00022490"/>
    </source>
</evidence>
<keyword evidence="4 10" id="KW-0378">Hydrolase</keyword>
<keyword evidence="6 10" id="KW-0342">GTP-binding</keyword>
<dbReference type="Gene3D" id="1.20.120.140">
    <property type="entry name" value="Signal recognition particle SRP54, nucleotide-binding domain"/>
    <property type="match status" value="1"/>
</dbReference>
<evidence type="ECO:0000256" key="3">
    <source>
        <dbReference type="ARBA" id="ARBA00022741"/>
    </source>
</evidence>
<keyword evidence="8 10" id="KW-0687">Ribonucleoprotein</keyword>
<evidence type="ECO:0000259" key="12">
    <source>
        <dbReference type="SMART" id="SM00962"/>
    </source>
</evidence>
<dbReference type="STRING" id="2309.CF15_02680"/>
<dbReference type="CDD" id="cd17875">
    <property type="entry name" value="SRP54_G"/>
    <property type="match status" value="1"/>
</dbReference>
<evidence type="ECO:0000313" key="14">
    <source>
        <dbReference type="EMBL" id="KSW11739.1"/>
    </source>
</evidence>
<proteinExistence type="inferred from homology"/>
<dbReference type="Gene3D" id="1.10.260.30">
    <property type="entry name" value="Signal recognition particle, SRP54 subunit, M-domain"/>
    <property type="match status" value="1"/>
</dbReference>
<gene>
    <name evidence="10" type="primary">srp54</name>
    <name evidence="14" type="ORF">CF15_02680</name>
</gene>
<comment type="caution">
    <text evidence="14">The sequence shown here is derived from an EMBL/GenBank/DDBJ whole genome shotgun (WGS) entry which is preliminary data.</text>
</comment>
<evidence type="ECO:0000256" key="7">
    <source>
        <dbReference type="ARBA" id="ARBA00023135"/>
    </source>
</evidence>
<dbReference type="GO" id="GO:0003924">
    <property type="term" value="F:GTPase activity"/>
    <property type="evidence" value="ECO:0007669"/>
    <property type="project" value="UniProtKB-UniRule"/>
</dbReference>
<dbReference type="InterPro" id="IPR004125">
    <property type="entry name" value="Signal_recog_particle_SRP54_M"/>
</dbReference>
<keyword evidence="3 10" id="KW-0547">Nucleotide-binding</keyword>
<dbReference type="EMBL" id="LNTB01000001">
    <property type="protein sequence ID" value="KSW11739.1"/>
    <property type="molecule type" value="Genomic_DNA"/>
</dbReference>
<sequence>MPGLEDLRRAVGKLLKRSGPYEALVKEYVRDVQRALIPADVNVRLVFELTRRIRERALQERPPPGVSRREWLVKITYEELVKLFGGDGEPEVKPRYTPYVIMMVGVQGSGKTTTVGKLAKFYRSMGYRVGVVAADTYRPGAYEQLRQLADRVGAMFYGEPGSKDAVGIARRGVEELRKRGAEIIIVDTAGRHGYGEEEALLEEMKNIAEAINPDEVMLVIDAAMGQKSYDLAKRFHEATPIGSIIVTKMDGTAKGGGALSAVAATGARIKFIGTGEDVDELEVFRPKRFVARILGMGDLESLLEKIERLQSVGEFEKTMEEMMAGKITFRTIYKQLHQMKKLGPFRKVLQMLPGFSAMLDSFDEAARVSEEKMKKWISIMDSMTFEELDNPELLEQRSRVRRLAIGAGVETSDVRELYNYYKTVKRMMKQLRKRKDILEKLSRLGKLPG</sequence>
<keyword evidence="7 10" id="KW-0733">Signal recognition particle</keyword>
<evidence type="ECO:0000259" key="13">
    <source>
        <dbReference type="SMART" id="SM00963"/>
    </source>
</evidence>
<dbReference type="SMART" id="SM00963">
    <property type="entry name" value="SRP54_N"/>
    <property type="match status" value="1"/>
</dbReference>
<dbReference type="EC" id="3.6.5.4" evidence="10"/>
<evidence type="ECO:0000259" key="11">
    <source>
        <dbReference type="SMART" id="SM00382"/>
    </source>
</evidence>
<dbReference type="PANTHER" id="PTHR11564:SF5">
    <property type="entry name" value="SIGNAL RECOGNITION PARTICLE SUBUNIT SRP54"/>
    <property type="match status" value="1"/>
</dbReference>
<evidence type="ECO:0000256" key="8">
    <source>
        <dbReference type="ARBA" id="ARBA00023274"/>
    </source>
</evidence>
<evidence type="ECO:0000256" key="10">
    <source>
        <dbReference type="HAMAP-Rule" id="MF_00306"/>
    </source>
</evidence>